<evidence type="ECO:0000256" key="2">
    <source>
        <dbReference type="ARBA" id="ARBA00022737"/>
    </source>
</evidence>
<dbReference type="InterPro" id="IPR011990">
    <property type="entry name" value="TPR-like_helical_dom_sf"/>
</dbReference>
<evidence type="ECO:0008006" key="6">
    <source>
        <dbReference type="Google" id="ProtNLM"/>
    </source>
</evidence>
<feature type="repeat" description="PPR" evidence="3">
    <location>
        <begin position="1148"/>
        <end position="1182"/>
    </location>
</feature>
<dbReference type="Gene3D" id="1.25.40.10">
    <property type="entry name" value="Tetratricopeptide repeat domain"/>
    <property type="match status" value="9"/>
</dbReference>
<evidence type="ECO:0000256" key="1">
    <source>
        <dbReference type="ARBA" id="ARBA00007626"/>
    </source>
</evidence>
<dbReference type="PROSITE" id="PS51375">
    <property type="entry name" value="PPR"/>
    <property type="match status" value="14"/>
</dbReference>
<evidence type="ECO:0000313" key="4">
    <source>
        <dbReference type="EMBL" id="KAJ4972600.1"/>
    </source>
</evidence>
<dbReference type="Pfam" id="PF13041">
    <property type="entry name" value="PPR_2"/>
    <property type="match status" value="4"/>
</dbReference>
<evidence type="ECO:0000313" key="5">
    <source>
        <dbReference type="Proteomes" id="UP001141806"/>
    </source>
</evidence>
<feature type="repeat" description="PPR" evidence="3">
    <location>
        <begin position="1043"/>
        <end position="1077"/>
    </location>
</feature>
<feature type="repeat" description="PPR" evidence="3">
    <location>
        <begin position="1253"/>
        <end position="1287"/>
    </location>
</feature>
<comment type="similarity">
    <text evidence="1">Belongs to the PPR family. P subfamily.</text>
</comment>
<dbReference type="Pfam" id="PF01535">
    <property type="entry name" value="PPR"/>
    <property type="match status" value="6"/>
</dbReference>
<keyword evidence="5" id="KW-1185">Reference proteome</keyword>
<dbReference type="PANTHER" id="PTHR47939">
    <property type="entry name" value="MEMBRANE-ASSOCIATED SALT-INDUCIBLE PROTEIN-LIKE"/>
    <property type="match status" value="1"/>
</dbReference>
<feature type="repeat" description="PPR" evidence="3">
    <location>
        <begin position="1113"/>
        <end position="1147"/>
    </location>
</feature>
<accession>A0A9Q0QUT9</accession>
<dbReference type="InterPro" id="IPR002885">
    <property type="entry name" value="PPR_rpt"/>
</dbReference>
<reference evidence="4" key="1">
    <citation type="journal article" date="2023" name="Plant J.">
        <title>The genome of the king protea, Protea cynaroides.</title>
        <authorList>
            <person name="Chang J."/>
            <person name="Duong T.A."/>
            <person name="Schoeman C."/>
            <person name="Ma X."/>
            <person name="Roodt D."/>
            <person name="Barker N."/>
            <person name="Li Z."/>
            <person name="Van de Peer Y."/>
            <person name="Mizrachi E."/>
        </authorList>
    </citation>
    <scope>NUCLEOTIDE SEQUENCE</scope>
    <source>
        <tissue evidence="4">Young leaves</tissue>
    </source>
</reference>
<dbReference type="Pfam" id="PF12854">
    <property type="entry name" value="PPR_1"/>
    <property type="match status" value="1"/>
</dbReference>
<dbReference type="PANTHER" id="PTHR47939:SF6">
    <property type="entry name" value="OS03G0168400 PROTEIN"/>
    <property type="match status" value="1"/>
</dbReference>
<name>A0A9Q0QUT9_9MAGN</name>
<feature type="repeat" description="PPR" evidence="3">
    <location>
        <begin position="523"/>
        <end position="557"/>
    </location>
</feature>
<dbReference type="Proteomes" id="UP001141806">
    <property type="component" value="Unassembled WGS sequence"/>
</dbReference>
<protein>
    <recommendedName>
        <fullName evidence="6">Pentatricopeptide repeat-containing protein</fullName>
    </recommendedName>
</protein>
<feature type="repeat" description="PPR" evidence="3">
    <location>
        <begin position="903"/>
        <end position="937"/>
    </location>
</feature>
<feature type="repeat" description="PPR" evidence="3">
    <location>
        <begin position="1218"/>
        <end position="1252"/>
    </location>
</feature>
<dbReference type="EMBL" id="JAMYWD010000004">
    <property type="protein sequence ID" value="KAJ4972600.1"/>
    <property type="molecule type" value="Genomic_DNA"/>
</dbReference>
<dbReference type="OrthoDB" id="773543at2759"/>
<feature type="repeat" description="PPR" evidence="3">
    <location>
        <begin position="1183"/>
        <end position="1217"/>
    </location>
</feature>
<feature type="repeat" description="PPR" evidence="3">
    <location>
        <begin position="351"/>
        <end position="385"/>
    </location>
</feature>
<dbReference type="InterPro" id="IPR050667">
    <property type="entry name" value="PPR-containing_protein"/>
</dbReference>
<dbReference type="NCBIfam" id="TIGR00756">
    <property type="entry name" value="PPR"/>
    <property type="match status" value="9"/>
</dbReference>
<feature type="repeat" description="PPR" evidence="3">
    <location>
        <begin position="278"/>
        <end position="312"/>
    </location>
</feature>
<keyword evidence="2" id="KW-0677">Repeat</keyword>
<organism evidence="4 5">
    <name type="scientific">Protea cynaroides</name>
    <dbReference type="NCBI Taxonomy" id="273540"/>
    <lineage>
        <taxon>Eukaryota</taxon>
        <taxon>Viridiplantae</taxon>
        <taxon>Streptophyta</taxon>
        <taxon>Embryophyta</taxon>
        <taxon>Tracheophyta</taxon>
        <taxon>Spermatophyta</taxon>
        <taxon>Magnoliopsida</taxon>
        <taxon>Proteales</taxon>
        <taxon>Proteaceae</taxon>
        <taxon>Protea</taxon>
    </lineage>
</organism>
<feature type="repeat" description="PPR" evidence="3">
    <location>
        <begin position="938"/>
        <end position="972"/>
    </location>
</feature>
<feature type="repeat" description="PPR" evidence="3">
    <location>
        <begin position="729"/>
        <end position="763"/>
    </location>
</feature>
<feature type="repeat" description="PPR" evidence="3">
    <location>
        <begin position="834"/>
        <end position="868"/>
    </location>
</feature>
<evidence type="ECO:0000256" key="3">
    <source>
        <dbReference type="PROSITE-ProRule" id="PRU00708"/>
    </source>
</evidence>
<proteinExistence type="inferred from homology"/>
<comment type="caution">
    <text evidence="4">The sequence shown here is derived from an EMBL/GenBank/DDBJ whole genome shotgun (WGS) entry which is preliminary data.</text>
</comment>
<gene>
    <name evidence="4" type="ORF">NE237_005774</name>
</gene>
<sequence>MVAERGVVLPQKVPEKTVAQSTSPQLSKFAVKASEQKPILQRETEVVKMMGVQPRMTCRQAFASRNPVHPFVKGSIQGRHSASCLWLYFYLLLSCWIYDDEDREDDQKWTKQLHPQKRSSTIEKPTSSLGDVITKTQTDLRDSSSTGCSRIGGSVLLRCSYLWEKKFVTSDEISLRGLLLELTDILPKSTRRFLRVSPLKPKDVLEILQGFESECWETAIEARNVELLWELFKLAADQSKEFRHLPQSHEIMASMLIRVGLLRDVEILLRTVEPLLCNPEILSALIEGYAKAWDFENSILMYNEMRSRGLIPSSTCYRVLLDNLVGVNKTELAFRVYMDMVESRFGLCNVEETTFELLVRLLCKDKKVREARNLVRKVTALGGQPSRVVVNEIAKGYCVKRDFEDLLGFLREMKCVPDAPICNKIIYSLCRNFGAEEAHLFLQDLNYLGFNPDEITFGILVGWSCRVGKLKDAFFYVSDIFSRCLRPDIHSYHAIISGLFKEGMWNHARDILDEMLERGITPNAMTFRVILAGYCKARLFDEAKAIIGEMVNHKLIELSPMEDLLSKAFMILGLNPLSVKVKRDNGVGLPKTEFFDSLGNGLYLDTDLDEFDKAMMEVLEDSLIPEFSSLVLKECEHGNVQAALRVKDEMVRWGQELSLCAYTTLVNHLSASHFHVKAAIGLLEEMPKQASHLDQTTLNLLIQTVSKEGFSCLGRRLLDGMRQRNLLIQNETYTALIAGLCKEGNMRELHECWELARIHKWLPRLKDCKALIGHLCQLGQLRKALELFESMLATYTDSTADVCNMFIEELSVKGCTSIGNVLLEEVLGLGGILDQAAYNHLIRGFCKEKRFSEAFGVLDAMLGKKMALCVDACTLLIPQLIRFHRMEKLMALKEIFSKKQTACFSVYSAIIKGFCKIGKVGEATLQFKEMLANRVQPDSETYNVMVQGHCGINNLRGALEFLASMTRNNFSLSISSYRSLVFCMCMEGRVLYALRMKELMLRVANCPILAVYNILIHRLFHSGNSTLVITLLHEMHEKGLLLDEVSYNFLVHGYLKCKDVSRSEKALTTMIDKDLRPNNRSLGSMIRHLCNEGELDKALQMSSVMELRRWVHSSVVQNAIAVSFLSRGRLQEAEDFLDRMKHKGLIPNSICYDLLLKRFCYYGRLNKAVDLMDIMLKKGNIPSPSSYDFVIQCHCAYNAFDQALDFHAEMLDRKLEPSVNTWDALVSGLCGEGRTAQAEMILDSMLRLGRIPTQKMYQSLINQYCLENHPSKASELLHKMQQNGYVPDFKIHWSLISNLRNSNDSDSSERGGFLSQLLSKSGFSGKKDPKATMS</sequence>
<feature type="repeat" description="PPR" evidence="3">
    <location>
        <begin position="488"/>
        <end position="522"/>
    </location>
</feature>